<gene>
    <name evidence="1" type="ORF">THRCLA_23429</name>
</gene>
<proteinExistence type="predicted"/>
<evidence type="ECO:0000313" key="2">
    <source>
        <dbReference type="Proteomes" id="UP000243217"/>
    </source>
</evidence>
<organism evidence="1 2">
    <name type="scientific">Thraustotheca clavata</name>
    <dbReference type="NCBI Taxonomy" id="74557"/>
    <lineage>
        <taxon>Eukaryota</taxon>
        <taxon>Sar</taxon>
        <taxon>Stramenopiles</taxon>
        <taxon>Oomycota</taxon>
        <taxon>Saprolegniomycetes</taxon>
        <taxon>Saprolegniales</taxon>
        <taxon>Achlyaceae</taxon>
        <taxon>Thraustotheca</taxon>
    </lineage>
</organism>
<reference evidence="1 2" key="1">
    <citation type="journal article" date="2014" name="Genome Biol. Evol.">
        <title>The secreted proteins of Achlya hypogyna and Thraustotheca clavata identify the ancestral oomycete secretome and reveal gene acquisitions by horizontal gene transfer.</title>
        <authorList>
            <person name="Misner I."/>
            <person name="Blouin N."/>
            <person name="Leonard G."/>
            <person name="Richards T.A."/>
            <person name="Lane C.E."/>
        </authorList>
    </citation>
    <scope>NUCLEOTIDE SEQUENCE [LARGE SCALE GENOMIC DNA]</scope>
    <source>
        <strain evidence="1 2">ATCC 34112</strain>
    </source>
</reference>
<dbReference type="Proteomes" id="UP000243217">
    <property type="component" value="Unassembled WGS sequence"/>
</dbReference>
<name>A0A1V9Y5H9_9STRA</name>
<evidence type="ECO:0000313" key="1">
    <source>
        <dbReference type="EMBL" id="OQR80973.1"/>
    </source>
</evidence>
<dbReference type="AlphaFoldDB" id="A0A1V9Y5H9"/>
<protein>
    <submittedName>
        <fullName evidence="1">Uncharacterized protein</fullName>
    </submittedName>
</protein>
<comment type="caution">
    <text evidence="1">The sequence shown here is derived from an EMBL/GenBank/DDBJ whole genome shotgun (WGS) entry which is preliminary data.</text>
</comment>
<accession>A0A1V9Y5H9</accession>
<dbReference type="EMBL" id="JNBS01005090">
    <property type="protein sequence ID" value="OQR80973.1"/>
    <property type="molecule type" value="Genomic_DNA"/>
</dbReference>
<keyword evidence="2" id="KW-1185">Reference proteome</keyword>
<sequence length="149" mass="16981">RVASETVTKNLPVNNEGQYSTATPHEYTQIVANYDIEAPKLVSCDIEEMKKFWLDWQRRTLRLIWRQGGNSNPGHPILTDSKIYAYFKTDCELSTAAISTFQSRVKRELRCDVSIKDGASRILCMASTYDKICHEAGFVKHYDAEIEAA</sequence>
<feature type="non-terminal residue" evidence="1">
    <location>
        <position position="1"/>
    </location>
</feature>